<dbReference type="PANTHER" id="PTHR22990">
    <property type="entry name" value="F-BOX ONLY PROTEIN"/>
    <property type="match status" value="1"/>
</dbReference>
<proteinExistence type="predicted"/>
<organism evidence="3 4">
    <name type="scientific">Allopontixanthobacter confluentis</name>
    <dbReference type="NCBI Taxonomy" id="1849021"/>
    <lineage>
        <taxon>Bacteria</taxon>
        <taxon>Pseudomonadati</taxon>
        <taxon>Pseudomonadota</taxon>
        <taxon>Alphaproteobacteria</taxon>
        <taxon>Sphingomonadales</taxon>
        <taxon>Erythrobacteraceae</taxon>
        <taxon>Allopontixanthobacter</taxon>
    </lineage>
</organism>
<dbReference type="Gene3D" id="2.160.20.10">
    <property type="entry name" value="Single-stranded right-handed beta-helix, Pectin lyase-like"/>
    <property type="match status" value="1"/>
</dbReference>
<dbReference type="SUPFAM" id="SSF51126">
    <property type="entry name" value="Pectin lyase-like"/>
    <property type="match status" value="1"/>
</dbReference>
<dbReference type="NCBIfam" id="TIGR03805">
    <property type="entry name" value="beta_helix_1"/>
    <property type="match status" value="1"/>
</dbReference>
<dbReference type="PROSITE" id="PS51257">
    <property type="entry name" value="PROKAR_LIPOPROTEIN"/>
    <property type="match status" value="1"/>
</dbReference>
<comment type="caution">
    <text evidence="3">The sequence shown here is derived from an EMBL/GenBank/DDBJ whole genome shotgun (WGS) entry which is preliminary data.</text>
</comment>
<name>A0A6L7GC65_9SPHN</name>
<sequence length="448" mass="46167">MTKLNVACWTGACWTGACWTGACWTGACVKRSCLKGNHLGGASLSTTCLTLLGAVLATGLIAEPAAAGVVEIAAGEGAQERLQEALIMAQPGDEIVLGAGRFALSDGLSLDVDSVTLRGAGMDASILDFTSQQGAGEGLLVTSDFVTLRDFALENPKGDGVKSKGADAIIYHRVRVTWTNGPAATNGAYGIYPVESTGVLIDGAKVSGASDAGIYVGQSRAITVRNSIAEANVAGIEIENSRDALVEGNVATRNTGGILVFDLPNLPVMGGGNVILRNNLVVANDEPNFAPPGNIVANVRRGTGILIMANDSVLVEGNILKDNPTAHVMVVAYTQEYQDTRYNPYARNVVVRENTFGRGGDDPQIDGAQQLLAAFGGALPPVMWDGLAEGETGLTADAGVAGWSLNLKAVGQGLAAAQPGPMAVAAPTFQFDDATVGAPQQMEARLSR</sequence>
<dbReference type="InterPro" id="IPR011050">
    <property type="entry name" value="Pectin_lyase_fold/virulence"/>
</dbReference>
<evidence type="ECO:0000259" key="2">
    <source>
        <dbReference type="Pfam" id="PF13229"/>
    </source>
</evidence>
<reference evidence="3 4" key="1">
    <citation type="submission" date="2019-12" db="EMBL/GenBank/DDBJ databases">
        <title>Genomic-based taxomic classification of the family Erythrobacteraceae.</title>
        <authorList>
            <person name="Xu L."/>
        </authorList>
    </citation>
    <scope>NUCLEOTIDE SEQUENCE [LARGE SCALE GENOMIC DNA]</scope>
    <source>
        <strain evidence="3 4">KCTC 52259</strain>
    </source>
</reference>
<protein>
    <recommendedName>
        <fullName evidence="2">Right handed beta helix domain-containing protein</fullName>
    </recommendedName>
</protein>
<dbReference type="PANTHER" id="PTHR22990:SF15">
    <property type="entry name" value="F-BOX ONLY PROTEIN 10"/>
    <property type="match status" value="1"/>
</dbReference>
<dbReference type="InterPro" id="IPR006626">
    <property type="entry name" value="PbH1"/>
</dbReference>
<dbReference type="InterPro" id="IPR039448">
    <property type="entry name" value="Beta_helix"/>
</dbReference>
<keyword evidence="1" id="KW-0677">Repeat</keyword>
<dbReference type="InterPro" id="IPR012334">
    <property type="entry name" value="Pectin_lyas_fold"/>
</dbReference>
<dbReference type="Pfam" id="PF13229">
    <property type="entry name" value="Beta_helix"/>
    <property type="match status" value="1"/>
</dbReference>
<keyword evidence="4" id="KW-1185">Reference proteome</keyword>
<evidence type="ECO:0000256" key="1">
    <source>
        <dbReference type="ARBA" id="ARBA00022737"/>
    </source>
</evidence>
<gene>
    <name evidence="3" type="ORF">GRI44_02235</name>
</gene>
<dbReference type="EMBL" id="WTYU01000001">
    <property type="protein sequence ID" value="MXP13573.1"/>
    <property type="molecule type" value="Genomic_DNA"/>
</dbReference>
<evidence type="ECO:0000313" key="3">
    <source>
        <dbReference type="EMBL" id="MXP13573.1"/>
    </source>
</evidence>
<dbReference type="OrthoDB" id="338827at2"/>
<dbReference type="AlphaFoldDB" id="A0A6L7GC65"/>
<dbReference type="InterPro" id="IPR022442">
    <property type="entry name" value="SO_2930-like_dom"/>
</dbReference>
<dbReference type="InterPro" id="IPR051550">
    <property type="entry name" value="SCF-Subunits/Alg-Epimerases"/>
</dbReference>
<accession>A0A6L7GC65</accession>
<feature type="domain" description="Right handed beta helix" evidence="2">
    <location>
        <begin position="135"/>
        <end position="261"/>
    </location>
</feature>
<dbReference type="Proteomes" id="UP000473531">
    <property type="component" value="Unassembled WGS sequence"/>
</dbReference>
<evidence type="ECO:0000313" key="4">
    <source>
        <dbReference type="Proteomes" id="UP000473531"/>
    </source>
</evidence>
<dbReference type="SMART" id="SM00710">
    <property type="entry name" value="PbH1"/>
    <property type="match status" value="5"/>
</dbReference>